<evidence type="ECO:0000256" key="11">
    <source>
        <dbReference type="SAM" id="SignalP"/>
    </source>
</evidence>
<evidence type="ECO:0000256" key="9">
    <source>
        <dbReference type="ARBA" id="ARBA00023012"/>
    </source>
</evidence>
<dbReference type="SMART" id="SM00388">
    <property type="entry name" value="HisKA"/>
    <property type="match status" value="1"/>
</dbReference>
<comment type="subcellular location">
    <subcellularLocation>
        <location evidence="2">Membrane</location>
    </subcellularLocation>
</comment>
<evidence type="ECO:0000256" key="4">
    <source>
        <dbReference type="ARBA" id="ARBA00022553"/>
    </source>
</evidence>
<dbReference type="Proteomes" id="UP000318405">
    <property type="component" value="Unassembled WGS sequence"/>
</dbReference>
<keyword evidence="11" id="KW-0732">Signal</keyword>
<evidence type="ECO:0000256" key="2">
    <source>
        <dbReference type="ARBA" id="ARBA00004370"/>
    </source>
</evidence>
<proteinExistence type="predicted"/>
<dbReference type="EMBL" id="VLTJ01000044">
    <property type="protein sequence ID" value="TSH88536.1"/>
    <property type="molecule type" value="Genomic_DNA"/>
</dbReference>
<comment type="caution">
    <text evidence="14">The sequence shown here is derived from an EMBL/GenBank/DDBJ whole genome shotgun (WGS) entry which is preliminary data.</text>
</comment>
<dbReference type="Gene3D" id="1.10.287.130">
    <property type="match status" value="1"/>
</dbReference>
<evidence type="ECO:0000259" key="13">
    <source>
        <dbReference type="PROSITE" id="PS50885"/>
    </source>
</evidence>
<keyword evidence="4" id="KW-0597">Phosphoprotein</keyword>
<dbReference type="EC" id="2.7.13.3" evidence="3"/>
<evidence type="ECO:0000256" key="1">
    <source>
        <dbReference type="ARBA" id="ARBA00000085"/>
    </source>
</evidence>
<name>A0A556A6M0_9BURK</name>
<dbReference type="RefSeq" id="WP_143951405.1">
    <property type="nucleotide sequence ID" value="NZ_BAABMB010000002.1"/>
</dbReference>
<sequence>MLMPLLLLWPLAISLTYFGAADAADAPYDRALASTLLLLTQQVRIVDGAPAVAASAAAEAVLRGDETDTMFYLVQLGSDPPLAGDPDLPLPAFMDRPLPGVIQYRDAVVRGFPVRVAFTWVDLRLGNAPPVLVQVAETLEKRAQLANLIVRSVVAPQLVILPLAVLMVWLGLARGIAPLNELQARLRQRKPDDLSPIATRQVPQEILPLVHGMNDLLVRLAANVEAQRRFVADAAHQLKTPLAGIRTQSELAQRTDNPVELHASLTRLVEGSERATRLVNQLLALARAEGGPVPELADAPVDLAELAREQTLARVPQAIAAGVDLGWEEDDQDEPAWVVGNALLLDELILNLVDNALRYTPAGGSVTVRAYRRGDCCILEVDDSGPGIPADERERVFDRFYRVLGHTAEGSGLGLAIVREIAQRHRGTVSLSDNPLRHDAPTPGTRVAVELPAAPSAPPVAAY</sequence>
<dbReference type="OrthoDB" id="8554694at2"/>
<dbReference type="PROSITE" id="PS50885">
    <property type="entry name" value="HAMP"/>
    <property type="match status" value="1"/>
</dbReference>
<dbReference type="GO" id="GO:0005886">
    <property type="term" value="C:plasma membrane"/>
    <property type="evidence" value="ECO:0007669"/>
    <property type="project" value="TreeGrafter"/>
</dbReference>
<dbReference type="InterPro" id="IPR003594">
    <property type="entry name" value="HATPase_dom"/>
</dbReference>
<protein>
    <recommendedName>
        <fullName evidence="3">histidine kinase</fullName>
        <ecNumber evidence="3">2.7.13.3</ecNumber>
    </recommendedName>
</protein>
<dbReference type="SUPFAM" id="SSF47384">
    <property type="entry name" value="Homodimeric domain of signal transducing histidine kinase"/>
    <property type="match status" value="1"/>
</dbReference>
<evidence type="ECO:0000256" key="3">
    <source>
        <dbReference type="ARBA" id="ARBA00012438"/>
    </source>
</evidence>
<dbReference type="PANTHER" id="PTHR45436">
    <property type="entry name" value="SENSOR HISTIDINE KINASE YKOH"/>
    <property type="match status" value="1"/>
</dbReference>
<keyword evidence="10" id="KW-0472">Membrane</keyword>
<dbReference type="Pfam" id="PF02518">
    <property type="entry name" value="HATPase_c"/>
    <property type="match status" value="1"/>
</dbReference>
<evidence type="ECO:0000313" key="14">
    <source>
        <dbReference type="EMBL" id="TSH88536.1"/>
    </source>
</evidence>
<dbReference type="InterPro" id="IPR003661">
    <property type="entry name" value="HisK_dim/P_dom"/>
</dbReference>
<dbReference type="InterPro" id="IPR050428">
    <property type="entry name" value="TCS_sensor_his_kinase"/>
</dbReference>
<keyword evidence="9" id="KW-0902">Two-component regulatory system</keyword>
<dbReference type="CDD" id="cd00075">
    <property type="entry name" value="HATPase"/>
    <property type="match status" value="1"/>
</dbReference>
<dbReference type="InterPro" id="IPR036890">
    <property type="entry name" value="HATPase_C_sf"/>
</dbReference>
<keyword evidence="15" id="KW-1185">Reference proteome</keyword>
<dbReference type="GO" id="GO:0000155">
    <property type="term" value="F:phosphorelay sensor kinase activity"/>
    <property type="evidence" value="ECO:0007669"/>
    <property type="project" value="InterPro"/>
</dbReference>
<dbReference type="Pfam" id="PF00512">
    <property type="entry name" value="HisKA"/>
    <property type="match status" value="1"/>
</dbReference>
<organism evidence="14 15">
    <name type="scientific">Verticiella sediminum</name>
    <dbReference type="NCBI Taxonomy" id="1247510"/>
    <lineage>
        <taxon>Bacteria</taxon>
        <taxon>Pseudomonadati</taxon>
        <taxon>Pseudomonadota</taxon>
        <taxon>Betaproteobacteria</taxon>
        <taxon>Burkholderiales</taxon>
        <taxon>Alcaligenaceae</taxon>
        <taxon>Verticiella</taxon>
    </lineage>
</organism>
<evidence type="ECO:0000313" key="15">
    <source>
        <dbReference type="Proteomes" id="UP000318405"/>
    </source>
</evidence>
<dbReference type="PANTHER" id="PTHR45436:SF1">
    <property type="entry name" value="SENSOR PROTEIN QSEC"/>
    <property type="match status" value="1"/>
</dbReference>
<dbReference type="InterPro" id="IPR003660">
    <property type="entry name" value="HAMP_dom"/>
</dbReference>
<dbReference type="SUPFAM" id="SSF55874">
    <property type="entry name" value="ATPase domain of HSP90 chaperone/DNA topoisomerase II/histidine kinase"/>
    <property type="match status" value="1"/>
</dbReference>
<evidence type="ECO:0000256" key="10">
    <source>
        <dbReference type="ARBA" id="ARBA00023136"/>
    </source>
</evidence>
<dbReference type="Gene3D" id="3.30.565.10">
    <property type="entry name" value="Histidine kinase-like ATPase, C-terminal domain"/>
    <property type="match status" value="1"/>
</dbReference>
<dbReference type="AlphaFoldDB" id="A0A556A6M0"/>
<dbReference type="PROSITE" id="PS50109">
    <property type="entry name" value="HIS_KIN"/>
    <property type="match status" value="1"/>
</dbReference>
<keyword evidence="8" id="KW-1133">Transmembrane helix</keyword>
<dbReference type="PRINTS" id="PR00344">
    <property type="entry name" value="BCTRLSENSOR"/>
</dbReference>
<evidence type="ECO:0000256" key="6">
    <source>
        <dbReference type="ARBA" id="ARBA00022692"/>
    </source>
</evidence>
<reference evidence="14 15" key="1">
    <citation type="submission" date="2019-07" db="EMBL/GenBank/DDBJ databases">
        <title>Qingshengfaniella alkalisoli gen. nov., sp. nov., isolated from saline soil.</title>
        <authorList>
            <person name="Xu L."/>
            <person name="Huang X.-X."/>
            <person name="Sun J.-Q."/>
        </authorList>
    </citation>
    <scope>NUCLEOTIDE SEQUENCE [LARGE SCALE GENOMIC DNA]</scope>
    <source>
        <strain evidence="14 15">DSM 27279</strain>
    </source>
</reference>
<dbReference type="InterPro" id="IPR004358">
    <property type="entry name" value="Sig_transdc_His_kin-like_C"/>
</dbReference>
<keyword evidence="5" id="KW-0808">Transferase</keyword>
<evidence type="ECO:0000256" key="8">
    <source>
        <dbReference type="ARBA" id="ARBA00022989"/>
    </source>
</evidence>
<feature type="domain" description="HAMP" evidence="13">
    <location>
        <begin position="173"/>
        <end position="225"/>
    </location>
</feature>
<dbReference type="Pfam" id="PF08521">
    <property type="entry name" value="2CSK_N"/>
    <property type="match status" value="1"/>
</dbReference>
<feature type="chain" id="PRO_5021733986" description="histidine kinase" evidence="11">
    <location>
        <begin position="24"/>
        <end position="463"/>
    </location>
</feature>
<dbReference type="InterPro" id="IPR013727">
    <property type="entry name" value="2CSK_N"/>
</dbReference>
<accession>A0A556A6M0</accession>
<comment type="catalytic activity">
    <reaction evidence="1">
        <text>ATP + protein L-histidine = ADP + protein N-phospho-L-histidine.</text>
        <dbReference type="EC" id="2.7.13.3"/>
    </reaction>
</comment>
<dbReference type="CDD" id="cd00082">
    <property type="entry name" value="HisKA"/>
    <property type="match status" value="1"/>
</dbReference>
<evidence type="ECO:0000256" key="7">
    <source>
        <dbReference type="ARBA" id="ARBA00022777"/>
    </source>
</evidence>
<gene>
    <name evidence="14" type="ORF">FOZ76_26685</name>
</gene>
<dbReference type="SMART" id="SM00387">
    <property type="entry name" value="HATPase_c"/>
    <property type="match status" value="1"/>
</dbReference>
<dbReference type="InterPro" id="IPR036097">
    <property type="entry name" value="HisK_dim/P_sf"/>
</dbReference>
<keyword evidence="7 14" id="KW-0418">Kinase</keyword>
<feature type="signal peptide" evidence="11">
    <location>
        <begin position="1"/>
        <end position="23"/>
    </location>
</feature>
<evidence type="ECO:0000259" key="12">
    <source>
        <dbReference type="PROSITE" id="PS50109"/>
    </source>
</evidence>
<dbReference type="InterPro" id="IPR005467">
    <property type="entry name" value="His_kinase_dom"/>
</dbReference>
<keyword evidence="6" id="KW-0812">Transmembrane</keyword>
<feature type="domain" description="Histidine kinase" evidence="12">
    <location>
        <begin position="233"/>
        <end position="455"/>
    </location>
</feature>
<evidence type="ECO:0000256" key="5">
    <source>
        <dbReference type="ARBA" id="ARBA00022679"/>
    </source>
</evidence>